<evidence type="ECO:0000256" key="1">
    <source>
        <dbReference type="ARBA" id="ARBA00004123"/>
    </source>
</evidence>
<dbReference type="PANTHER" id="PTHR31282">
    <property type="entry name" value="WRKY TRANSCRIPTION FACTOR 21-RELATED"/>
    <property type="match status" value="1"/>
</dbReference>
<sequence length="270" mass="30095">MALEVDMFQDMNNYVTRRTGHARFRRGPIDQSTTSTSSYFDDQPTQNSFKFKASFEDKAKVEECKSAAGSSISSEILLIAGEEATVSNGVAINYSSAKPPLPLSHRKKLREIKQCVSMESPILSESSPARKCYSSAKPPLPSSHRKRSHENEQVSGDQLSSHSCHCCKRRKKIEITRRVRILKGSSLSILADEYSWKKYNHKLSTGSSSSGGYYKCSSVKGCSARKHVIKDKNDPMVLTVTYKGEHSHRLPKILSQVSCSDLNRILAKSI</sequence>
<dbReference type="GO" id="GO:0003700">
    <property type="term" value="F:DNA-binding transcription factor activity"/>
    <property type="evidence" value="ECO:0007669"/>
    <property type="project" value="InterPro"/>
</dbReference>
<feature type="domain" description="WRKY" evidence="7">
    <location>
        <begin position="185"/>
        <end position="251"/>
    </location>
</feature>
<dbReference type="PROSITE" id="PS50811">
    <property type="entry name" value="WRKY"/>
    <property type="match status" value="1"/>
</dbReference>
<evidence type="ECO:0000256" key="5">
    <source>
        <dbReference type="ARBA" id="ARBA00023242"/>
    </source>
</evidence>
<dbReference type="InterPro" id="IPR036576">
    <property type="entry name" value="WRKY_dom_sf"/>
</dbReference>
<keyword evidence="2" id="KW-0805">Transcription regulation</keyword>
<comment type="subcellular location">
    <subcellularLocation>
        <location evidence="1">Nucleus</location>
    </subcellularLocation>
</comment>
<name>A0AAD8MAJ3_9APIA</name>
<dbReference type="EMBL" id="JAUIZM010000009">
    <property type="protein sequence ID" value="KAK1366751.1"/>
    <property type="molecule type" value="Genomic_DNA"/>
</dbReference>
<keyword evidence="3" id="KW-0238">DNA-binding</keyword>
<organism evidence="8 9">
    <name type="scientific">Heracleum sosnowskyi</name>
    <dbReference type="NCBI Taxonomy" id="360622"/>
    <lineage>
        <taxon>Eukaryota</taxon>
        <taxon>Viridiplantae</taxon>
        <taxon>Streptophyta</taxon>
        <taxon>Embryophyta</taxon>
        <taxon>Tracheophyta</taxon>
        <taxon>Spermatophyta</taxon>
        <taxon>Magnoliopsida</taxon>
        <taxon>eudicotyledons</taxon>
        <taxon>Gunneridae</taxon>
        <taxon>Pentapetalae</taxon>
        <taxon>asterids</taxon>
        <taxon>campanulids</taxon>
        <taxon>Apiales</taxon>
        <taxon>Apiaceae</taxon>
        <taxon>Apioideae</taxon>
        <taxon>apioid superclade</taxon>
        <taxon>Tordylieae</taxon>
        <taxon>Tordyliinae</taxon>
        <taxon>Heracleum</taxon>
    </lineage>
</organism>
<dbReference type="AlphaFoldDB" id="A0AAD8MAJ3"/>
<evidence type="ECO:0000256" key="6">
    <source>
        <dbReference type="SAM" id="MobiDB-lite"/>
    </source>
</evidence>
<dbReference type="SUPFAM" id="SSF118290">
    <property type="entry name" value="WRKY DNA-binding domain"/>
    <property type="match status" value="1"/>
</dbReference>
<evidence type="ECO:0000256" key="4">
    <source>
        <dbReference type="ARBA" id="ARBA00023163"/>
    </source>
</evidence>
<dbReference type="InterPro" id="IPR003657">
    <property type="entry name" value="WRKY_dom"/>
</dbReference>
<evidence type="ECO:0000256" key="2">
    <source>
        <dbReference type="ARBA" id="ARBA00023015"/>
    </source>
</evidence>
<dbReference type="InterPro" id="IPR044810">
    <property type="entry name" value="WRKY_plant"/>
</dbReference>
<protein>
    <submittedName>
        <fullName evidence="8">WRKY domain-containing protein</fullName>
    </submittedName>
</protein>
<keyword evidence="4" id="KW-0804">Transcription</keyword>
<dbReference type="GO" id="GO:0043565">
    <property type="term" value="F:sequence-specific DNA binding"/>
    <property type="evidence" value="ECO:0007669"/>
    <property type="project" value="InterPro"/>
</dbReference>
<keyword evidence="5" id="KW-0539">Nucleus</keyword>
<proteinExistence type="predicted"/>
<feature type="region of interest" description="Disordered" evidence="6">
    <location>
        <begin position="129"/>
        <end position="160"/>
    </location>
</feature>
<dbReference type="Pfam" id="PF03106">
    <property type="entry name" value="WRKY"/>
    <property type="match status" value="1"/>
</dbReference>
<evidence type="ECO:0000313" key="9">
    <source>
        <dbReference type="Proteomes" id="UP001237642"/>
    </source>
</evidence>
<evidence type="ECO:0000259" key="7">
    <source>
        <dbReference type="PROSITE" id="PS50811"/>
    </source>
</evidence>
<dbReference type="SMART" id="SM00774">
    <property type="entry name" value="WRKY"/>
    <property type="match status" value="1"/>
</dbReference>
<dbReference type="GO" id="GO:0005634">
    <property type="term" value="C:nucleus"/>
    <property type="evidence" value="ECO:0007669"/>
    <property type="project" value="UniProtKB-SubCell"/>
</dbReference>
<evidence type="ECO:0000313" key="8">
    <source>
        <dbReference type="EMBL" id="KAK1366751.1"/>
    </source>
</evidence>
<dbReference type="Gene3D" id="2.20.25.80">
    <property type="entry name" value="WRKY domain"/>
    <property type="match status" value="1"/>
</dbReference>
<reference evidence="8" key="2">
    <citation type="submission" date="2023-05" db="EMBL/GenBank/DDBJ databases">
        <authorList>
            <person name="Schelkunov M.I."/>
        </authorList>
    </citation>
    <scope>NUCLEOTIDE SEQUENCE</scope>
    <source>
        <strain evidence="8">Hsosn_3</strain>
        <tissue evidence="8">Leaf</tissue>
    </source>
</reference>
<keyword evidence="9" id="KW-1185">Reference proteome</keyword>
<comment type="caution">
    <text evidence="8">The sequence shown here is derived from an EMBL/GenBank/DDBJ whole genome shotgun (WGS) entry which is preliminary data.</text>
</comment>
<gene>
    <name evidence="8" type="ORF">POM88_042312</name>
</gene>
<evidence type="ECO:0000256" key="3">
    <source>
        <dbReference type="ARBA" id="ARBA00023125"/>
    </source>
</evidence>
<dbReference type="Proteomes" id="UP001237642">
    <property type="component" value="Unassembled WGS sequence"/>
</dbReference>
<accession>A0AAD8MAJ3</accession>
<reference evidence="8" key="1">
    <citation type="submission" date="2023-02" db="EMBL/GenBank/DDBJ databases">
        <title>Genome of toxic invasive species Heracleum sosnowskyi carries increased number of genes despite the absence of recent whole-genome duplications.</title>
        <authorList>
            <person name="Schelkunov M."/>
            <person name="Shtratnikova V."/>
            <person name="Makarenko M."/>
            <person name="Klepikova A."/>
            <person name="Omelchenko D."/>
            <person name="Novikova G."/>
            <person name="Obukhova E."/>
            <person name="Bogdanov V."/>
            <person name="Penin A."/>
            <person name="Logacheva M."/>
        </authorList>
    </citation>
    <scope>NUCLEOTIDE SEQUENCE</scope>
    <source>
        <strain evidence="8">Hsosn_3</strain>
        <tissue evidence="8">Leaf</tissue>
    </source>
</reference>